<keyword evidence="4" id="KW-0479">Metal-binding</keyword>
<dbReference type="GO" id="GO:0034480">
    <property type="term" value="F:phosphatidylcholine phospholipase C activity"/>
    <property type="evidence" value="ECO:0007669"/>
    <property type="project" value="UniProtKB-EC"/>
</dbReference>
<keyword evidence="3" id="KW-0964">Secreted</keyword>
<dbReference type="RefSeq" id="WP_039258233.1">
    <property type="nucleotide sequence ID" value="NZ_JDRY01000007.1"/>
</dbReference>
<evidence type="ECO:0000256" key="6">
    <source>
        <dbReference type="ARBA" id="ARBA00022801"/>
    </source>
</evidence>
<evidence type="ECO:0000256" key="2">
    <source>
        <dbReference type="ARBA" id="ARBA00018391"/>
    </source>
</evidence>
<evidence type="ECO:0000259" key="9">
    <source>
        <dbReference type="PROSITE" id="PS51346"/>
    </source>
</evidence>
<dbReference type="Gene3D" id="1.10.575.10">
    <property type="entry name" value="P1 Nuclease"/>
    <property type="match status" value="1"/>
</dbReference>
<accession>A0A0A0IKK8</accession>
<dbReference type="AlphaFoldDB" id="A0A0A0IKK8"/>
<dbReference type="SUPFAM" id="SSF48537">
    <property type="entry name" value="Phospholipase C/P1 nuclease"/>
    <property type="match status" value="1"/>
</dbReference>
<evidence type="ECO:0000256" key="5">
    <source>
        <dbReference type="ARBA" id="ARBA00022729"/>
    </source>
</evidence>
<evidence type="ECO:0000313" key="10">
    <source>
        <dbReference type="EMBL" id="KGN01488.1"/>
    </source>
</evidence>
<dbReference type="InterPro" id="IPR001531">
    <property type="entry name" value="Zn_PLipaseC"/>
</dbReference>
<evidence type="ECO:0000256" key="1">
    <source>
        <dbReference type="ARBA" id="ARBA00012018"/>
    </source>
</evidence>
<dbReference type="EMBL" id="JDRY01000007">
    <property type="protein sequence ID" value="KGN01488.1"/>
    <property type="molecule type" value="Genomic_DNA"/>
</dbReference>
<dbReference type="EC" id="3.1.4.3" evidence="1"/>
<keyword evidence="6" id="KW-0378">Hydrolase</keyword>
<proteinExistence type="predicted"/>
<dbReference type="GO" id="GO:0008270">
    <property type="term" value="F:zinc ion binding"/>
    <property type="evidence" value="ECO:0007669"/>
    <property type="project" value="InterPro"/>
</dbReference>
<dbReference type="Pfam" id="PF00882">
    <property type="entry name" value="Zn_dep_PLPC"/>
    <property type="match status" value="1"/>
</dbReference>
<evidence type="ECO:0000256" key="3">
    <source>
        <dbReference type="ARBA" id="ARBA00022525"/>
    </source>
</evidence>
<reference evidence="10 11" key="1">
    <citation type="submission" date="2014-01" db="EMBL/GenBank/DDBJ databases">
        <title>Plasmidome dynamics in the species complex Clostridium novyi sensu lato converts strains of independent lineages into distinctly different pathogens.</title>
        <authorList>
            <person name="Skarin H."/>
            <person name="Segerman B."/>
        </authorList>
    </citation>
    <scope>NUCLEOTIDE SEQUENCE [LARGE SCALE GENOMIC DNA]</scope>
    <source>
        <strain evidence="10 11">DC5</strain>
    </source>
</reference>
<dbReference type="InterPro" id="IPR008947">
    <property type="entry name" value="PLipase_C/P1_nuclease_dom_sf"/>
</dbReference>
<evidence type="ECO:0000256" key="8">
    <source>
        <dbReference type="ARBA" id="ARBA00031285"/>
    </source>
</evidence>
<comment type="caution">
    <text evidence="10">The sequence shown here is derived from an EMBL/GenBank/DDBJ whole genome shotgun (WGS) entry which is preliminary data.</text>
</comment>
<dbReference type="Proteomes" id="UP000030014">
    <property type="component" value="Unassembled WGS sequence"/>
</dbReference>
<keyword evidence="5" id="KW-0732">Signal</keyword>
<evidence type="ECO:0000313" key="11">
    <source>
        <dbReference type="Proteomes" id="UP000030014"/>
    </source>
</evidence>
<evidence type="ECO:0000256" key="7">
    <source>
        <dbReference type="ARBA" id="ARBA00022833"/>
    </source>
</evidence>
<evidence type="ECO:0000256" key="4">
    <source>
        <dbReference type="ARBA" id="ARBA00022723"/>
    </source>
</evidence>
<gene>
    <name evidence="10" type="ORF">Z955_01200</name>
</gene>
<dbReference type="InterPro" id="IPR029002">
    <property type="entry name" value="PLPC/GPLD1"/>
</dbReference>
<dbReference type="PROSITE" id="PS51346">
    <property type="entry name" value="PROKAR_ZN_DEPEND_PLPC_2"/>
    <property type="match status" value="1"/>
</dbReference>
<organism evidence="10 11">
    <name type="scientific">Clostridium botulinum C/D str. DC5</name>
    <dbReference type="NCBI Taxonomy" id="1443128"/>
    <lineage>
        <taxon>Bacteria</taxon>
        <taxon>Bacillati</taxon>
        <taxon>Bacillota</taxon>
        <taxon>Clostridia</taxon>
        <taxon>Eubacteriales</taxon>
        <taxon>Clostridiaceae</taxon>
        <taxon>Clostridium</taxon>
    </lineage>
</organism>
<keyword evidence="7" id="KW-0862">Zinc</keyword>
<dbReference type="SMART" id="SM00770">
    <property type="entry name" value="Zn_dep_PLPC"/>
    <property type="match status" value="1"/>
</dbReference>
<dbReference type="CDD" id="cd11009">
    <property type="entry name" value="Zn_dep_PLPC"/>
    <property type="match status" value="1"/>
</dbReference>
<name>A0A0A0IKK8_CLOBO</name>
<feature type="domain" description="Zn-dependent PLC" evidence="9">
    <location>
        <begin position="22"/>
        <end position="238"/>
    </location>
</feature>
<sequence>MKTLMERAFGRTARGFMGAVNPIKKVIIKTHCITHKYINNKALQLLKNQGYTHEYRCLKNYITDINAGVTWADQDMKSINHFYHFNQKKGLYGFSNALEECRKYYRLSLKYLDLGELHKSMFYLGASCHLVQDVTVPQHVNNRLLKKHRDFELWIIKQVLLGYNFETQKDIKRYKSIDEYIQKNASIANKVYFRYNGVRSKEEKYMNVACAIIEEAQLTTAGLMIDYCEKFDKTISLFR</sequence>
<protein>
    <recommendedName>
        <fullName evidence="2">Phospholipase C</fullName>
        <ecNumber evidence="1">3.1.4.3</ecNumber>
    </recommendedName>
    <alternativeName>
        <fullName evidence="8">Phosphatidylcholine cholinephosphohydrolase</fullName>
    </alternativeName>
</protein>